<keyword evidence="6" id="KW-0067">ATP-binding</keyword>
<protein>
    <submittedName>
        <fullName evidence="11">Disease resistance protein</fullName>
    </submittedName>
</protein>
<evidence type="ECO:0000256" key="7">
    <source>
        <dbReference type="SAM" id="Coils"/>
    </source>
</evidence>
<dbReference type="EMBL" id="JBANAX010000300">
    <property type="protein sequence ID" value="KAL1214778.1"/>
    <property type="molecule type" value="Genomic_DNA"/>
</dbReference>
<dbReference type="InterPro" id="IPR032675">
    <property type="entry name" value="LRR_dom_sf"/>
</dbReference>
<dbReference type="FunFam" id="1.10.10.10:FF:000322">
    <property type="entry name" value="Probable disease resistance protein At1g63360"/>
    <property type="match status" value="1"/>
</dbReference>
<comment type="similarity">
    <text evidence="1">Belongs to the disease resistance NB-LRR family.</text>
</comment>
<dbReference type="SUPFAM" id="SSF52540">
    <property type="entry name" value="P-loop containing nucleoside triphosphate hydrolases"/>
    <property type="match status" value="1"/>
</dbReference>
<reference evidence="11 12" key="1">
    <citation type="submission" date="2024-04" db="EMBL/GenBank/DDBJ databases">
        <title>Genome assembly C_amara_ONT_v2.</title>
        <authorList>
            <person name="Yant L."/>
            <person name="Moore C."/>
            <person name="Slenker M."/>
        </authorList>
    </citation>
    <scope>NUCLEOTIDE SEQUENCE [LARGE SCALE GENOMIC DNA]</scope>
    <source>
        <tissue evidence="11">Leaf</tissue>
    </source>
</reference>
<dbReference type="AlphaFoldDB" id="A0ABD1B894"/>
<dbReference type="GO" id="GO:0005524">
    <property type="term" value="F:ATP binding"/>
    <property type="evidence" value="ECO:0007669"/>
    <property type="project" value="UniProtKB-KW"/>
</dbReference>
<dbReference type="Gene3D" id="3.80.10.10">
    <property type="entry name" value="Ribonuclease Inhibitor"/>
    <property type="match status" value="2"/>
</dbReference>
<feature type="coiled-coil region" evidence="7">
    <location>
        <begin position="27"/>
        <end position="61"/>
    </location>
</feature>
<dbReference type="PRINTS" id="PR00364">
    <property type="entry name" value="DISEASERSIST"/>
</dbReference>
<dbReference type="PANTHER" id="PTHR33463">
    <property type="entry name" value="NB-ARC DOMAIN-CONTAINING PROTEIN-RELATED"/>
    <property type="match status" value="1"/>
</dbReference>
<dbReference type="InterPro" id="IPR055414">
    <property type="entry name" value="LRR_R13L4/SHOC2-like"/>
</dbReference>
<comment type="caution">
    <text evidence="11">The sequence shown here is derived from an EMBL/GenBank/DDBJ whole genome shotgun (WGS) entry which is preliminary data.</text>
</comment>
<dbReference type="PANTHER" id="PTHR33463:SF210">
    <property type="entry name" value="NB-ARC DOMAIN-CONTAINING PROTEIN"/>
    <property type="match status" value="1"/>
</dbReference>
<dbReference type="GO" id="GO:0006952">
    <property type="term" value="P:defense response"/>
    <property type="evidence" value="ECO:0007669"/>
    <property type="project" value="UniProtKB-KW"/>
</dbReference>
<dbReference type="Gene3D" id="3.40.50.300">
    <property type="entry name" value="P-loop containing nucleotide triphosphate hydrolases"/>
    <property type="match status" value="1"/>
</dbReference>
<evidence type="ECO:0000256" key="3">
    <source>
        <dbReference type="ARBA" id="ARBA00022737"/>
    </source>
</evidence>
<dbReference type="InterPro" id="IPR050905">
    <property type="entry name" value="Plant_NBS-LRR"/>
</dbReference>
<evidence type="ECO:0000259" key="8">
    <source>
        <dbReference type="Pfam" id="PF00931"/>
    </source>
</evidence>
<keyword evidence="3" id="KW-0677">Repeat</keyword>
<feature type="domain" description="Disease resistance protein winged helix" evidence="9">
    <location>
        <begin position="413"/>
        <end position="483"/>
    </location>
</feature>
<sequence length="892" mass="101492">MGLSFSIPCDPCINKISYCLEKKVGYTRNLETILVALETTIEDLKAKRDDLSRKVTREEDRGLQRLAEFQVWLNRVETVEQKVNHLLSFRDIELQRLSLCGFFSNDLRSSNRYGKKVFLMLREVEELKIRGFEVIVDQAKTPMVDERQLQPTIVGQEKMLEKAWKHLMEDGVGIMGMYGMGGVGKTTLLIQINNKFSNDSCGFDFVIWVVVSKELHVKKIQDKIAKIIGLGGEEWTLKDGSQKADRLYNFLRKKRFVLFLDDIWEKVDLVEIGVPFPTIQNQCKVVFTTRSQDVCARMGAEKPMEVQCLADNDAFDLFQKKVGQTILRSDPGIPELARIVAKECCGLPLALNVIGETMSCKRTIQEWRHAIDVRNSYAAEFSGMEDNILSLLKYSYDSLTGDHVKSCLLYCSLFPEDDKISKEKLIEYWIGEGIIDGSEGIEKAERKGYDLIGSLVSASLLMDGVNDDGKGVVCMHDVVREMVLSITSDLGKQKEAFIVSAGAGLYEIPKIKNWNIVRKMSLMHNKIHYLTGSPECLVLTTLLLQSTELKVIRSEFFMSMPNLAVLDLSLNGDLFELPEGISNLVSLQYLNLSCTGIRRLPKGLQELRKLIHLDLEETIQLQSIAGISRLHNLKVLKLDRSAIPWDLNTVKELEVLEHLEILTATIDRPRGLEKVFSSHRLMSCTRLLTIVYRNPESSGISLPATMKKLRYLSMCWCSISEIKMGRKCSLLSLVKVRIDFCKGLRELTFLMFAPNLRILDVDSVYELEDIINKDKACEVENSGILPFPKLNKLRLAYLPKLKTIYWSSLPFPCLKRITIEACLNLKKLPLNSKSGKHGENGLIITYMENEWIEGVEWEDESTKTRFLSSCEQVLTFLLFSSLIFKDSDSFHL</sequence>
<evidence type="ECO:0000256" key="6">
    <source>
        <dbReference type="ARBA" id="ARBA00022840"/>
    </source>
</evidence>
<proteinExistence type="inferred from homology"/>
<keyword evidence="2" id="KW-0433">Leucine-rich repeat</keyword>
<dbReference type="SUPFAM" id="SSF52058">
    <property type="entry name" value="L domain-like"/>
    <property type="match status" value="1"/>
</dbReference>
<accession>A0ABD1B894</accession>
<organism evidence="11 12">
    <name type="scientific">Cardamine amara subsp. amara</name>
    <dbReference type="NCBI Taxonomy" id="228776"/>
    <lineage>
        <taxon>Eukaryota</taxon>
        <taxon>Viridiplantae</taxon>
        <taxon>Streptophyta</taxon>
        <taxon>Embryophyta</taxon>
        <taxon>Tracheophyta</taxon>
        <taxon>Spermatophyta</taxon>
        <taxon>Magnoliopsida</taxon>
        <taxon>eudicotyledons</taxon>
        <taxon>Gunneridae</taxon>
        <taxon>Pentapetalae</taxon>
        <taxon>rosids</taxon>
        <taxon>malvids</taxon>
        <taxon>Brassicales</taxon>
        <taxon>Brassicaceae</taxon>
        <taxon>Cardamineae</taxon>
        <taxon>Cardamine</taxon>
    </lineage>
</organism>
<dbReference type="Pfam" id="PF23559">
    <property type="entry name" value="WHD_DRP"/>
    <property type="match status" value="1"/>
</dbReference>
<feature type="domain" description="Disease resistance R13L4/SHOC-2-like LRR" evidence="10">
    <location>
        <begin position="517"/>
        <end position="798"/>
    </location>
</feature>
<keyword evidence="12" id="KW-1185">Reference proteome</keyword>
<keyword evidence="5" id="KW-0611">Plant defense</keyword>
<dbReference type="InterPro" id="IPR036388">
    <property type="entry name" value="WH-like_DNA-bd_sf"/>
</dbReference>
<dbReference type="Pfam" id="PF23598">
    <property type="entry name" value="LRR_14"/>
    <property type="match status" value="1"/>
</dbReference>
<dbReference type="InterPro" id="IPR002182">
    <property type="entry name" value="NB-ARC"/>
</dbReference>
<dbReference type="FunFam" id="3.80.10.10:FF:000861">
    <property type="entry name" value="Disease resistance protein (CC-NBS-LRR class) family"/>
    <property type="match status" value="1"/>
</dbReference>
<dbReference type="Proteomes" id="UP001558713">
    <property type="component" value="Unassembled WGS sequence"/>
</dbReference>
<feature type="domain" description="NB-ARC" evidence="8">
    <location>
        <begin position="156"/>
        <end position="325"/>
    </location>
</feature>
<keyword evidence="4" id="KW-0547">Nucleotide-binding</keyword>
<evidence type="ECO:0000259" key="9">
    <source>
        <dbReference type="Pfam" id="PF23559"/>
    </source>
</evidence>
<dbReference type="InterPro" id="IPR058922">
    <property type="entry name" value="WHD_DRP"/>
</dbReference>
<evidence type="ECO:0000256" key="2">
    <source>
        <dbReference type="ARBA" id="ARBA00022614"/>
    </source>
</evidence>
<evidence type="ECO:0000256" key="5">
    <source>
        <dbReference type="ARBA" id="ARBA00022821"/>
    </source>
</evidence>
<dbReference type="Pfam" id="PF00931">
    <property type="entry name" value="NB-ARC"/>
    <property type="match status" value="1"/>
</dbReference>
<name>A0ABD1B894_CARAN</name>
<keyword evidence="7" id="KW-0175">Coiled coil</keyword>
<dbReference type="FunFam" id="1.10.8.430:FF:000003">
    <property type="entry name" value="Probable disease resistance protein At5g66910"/>
    <property type="match status" value="1"/>
</dbReference>
<dbReference type="Gene3D" id="1.10.8.430">
    <property type="entry name" value="Helical domain of apoptotic protease-activating factors"/>
    <property type="match status" value="1"/>
</dbReference>
<dbReference type="InterPro" id="IPR042197">
    <property type="entry name" value="Apaf_helical"/>
</dbReference>
<evidence type="ECO:0000259" key="10">
    <source>
        <dbReference type="Pfam" id="PF23598"/>
    </source>
</evidence>
<dbReference type="FunFam" id="3.40.50.300:FF:001091">
    <property type="entry name" value="Probable disease resistance protein At1g61300"/>
    <property type="match status" value="1"/>
</dbReference>
<evidence type="ECO:0000313" key="11">
    <source>
        <dbReference type="EMBL" id="KAL1214778.1"/>
    </source>
</evidence>
<gene>
    <name evidence="11" type="ORF">V5N11_036051</name>
</gene>
<evidence type="ECO:0000313" key="12">
    <source>
        <dbReference type="Proteomes" id="UP001558713"/>
    </source>
</evidence>
<evidence type="ECO:0000256" key="1">
    <source>
        <dbReference type="ARBA" id="ARBA00008894"/>
    </source>
</evidence>
<dbReference type="InterPro" id="IPR027417">
    <property type="entry name" value="P-loop_NTPase"/>
</dbReference>
<evidence type="ECO:0000256" key="4">
    <source>
        <dbReference type="ARBA" id="ARBA00022741"/>
    </source>
</evidence>
<dbReference type="Gene3D" id="1.10.10.10">
    <property type="entry name" value="Winged helix-like DNA-binding domain superfamily/Winged helix DNA-binding domain"/>
    <property type="match status" value="1"/>
</dbReference>